<dbReference type="UniPathway" id="UPA00196"/>
<dbReference type="PANTHER" id="PTHR45871">
    <property type="entry name" value="N-ACETYLGLUCOSAMINYL-PHOSPHATIDYLINOSITOL BIOSYNTHETIC PROTEIN"/>
    <property type="match status" value="1"/>
</dbReference>
<dbReference type="PANTHER" id="PTHR45871:SF1">
    <property type="entry name" value="PHOSPHATIDYLINOSITOL N-ACETYLGLUCOSAMINYLTRANSFERASE SUBUNIT A"/>
    <property type="match status" value="1"/>
</dbReference>
<dbReference type="Pfam" id="PF08288">
    <property type="entry name" value="PIGA"/>
    <property type="match status" value="1"/>
</dbReference>
<dbReference type="CTD" id="37020"/>
<feature type="region of interest" description="Disordered" evidence="7">
    <location>
        <begin position="382"/>
        <end position="432"/>
    </location>
</feature>
<dbReference type="Proteomes" id="UP000504633">
    <property type="component" value="Unplaced"/>
</dbReference>
<proteinExistence type="predicted"/>
<dbReference type="GeneID" id="111593392"/>
<name>A0A6J1LF38_DROHY</name>
<feature type="region of interest" description="Disordered" evidence="7">
    <location>
        <begin position="353"/>
        <end position="372"/>
    </location>
</feature>
<feature type="transmembrane region" description="Helical" evidence="8">
    <location>
        <begin position="495"/>
        <end position="517"/>
    </location>
</feature>
<dbReference type="CDD" id="cd03796">
    <property type="entry name" value="GT4_PIG-A-like"/>
    <property type="match status" value="1"/>
</dbReference>
<evidence type="ECO:0000256" key="5">
    <source>
        <dbReference type="ARBA" id="ARBA00022679"/>
    </source>
</evidence>
<dbReference type="InterPro" id="IPR039507">
    <property type="entry name" value="PIG-A/GPI3"/>
</dbReference>
<dbReference type="AlphaFoldDB" id="A0A6J1LF38"/>
<dbReference type="EC" id="2.4.1.198" evidence="2"/>
<dbReference type="SUPFAM" id="SSF53756">
    <property type="entry name" value="UDP-Glycosyltransferase/glycogen phosphorylase"/>
    <property type="match status" value="1"/>
</dbReference>
<dbReference type="FunFam" id="3.40.50.2000:FF:000026">
    <property type="entry name" value="Phosphatidylinositol N-acetylglucosaminyltransferase subunit A"/>
    <property type="match status" value="1"/>
</dbReference>
<feature type="domain" description="PIGA GPI anchor biosynthesis" evidence="9">
    <location>
        <begin position="44"/>
        <end position="133"/>
    </location>
</feature>
<dbReference type="KEGG" id="dhe:111593392"/>
<dbReference type="GO" id="GO:0017176">
    <property type="term" value="F:phosphatidylinositol N-acetylglucosaminyltransferase activity"/>
    <property type="evidence" value="ECO:0007669"/>
    <property type="project" value="UniProtKB-EC"/>
</dbReference>
<evidence type="ECO:0000256" key="7">
    <source>
        <dbReference type="SAM" id="MobiDB-lite"/>
    </source>
</evidence>
<evidence type="ECO:0000256" key="4">
    <source>
        <dbReference type="ARBA" id="ARBA00022676"/>
    </source>
</evidence>
<dbReference type="Gene3D" id="3.40.50.2000">
    <property type="entry name" value="Glycogen Phosphorylase B"/>
    <property type="match status" value="2"/>
</dbReference>
<comment type="pathway">
    <text evidence="1">Glycolipid biosynthesis; glycosylphosphatidylinositol-anchor biosynthesis.</text>
</comment>
<evidence type="ECO:0000256" key="6">
    <source>
        <dbReference type="ARBA" id="ARBA00032160"/>
    </source>
</evidence>
<organism evidence="10 11">
    <name type="scientific">Drosophila hydei</name>
    <name type="common">Fruit fly</name>
    <dbReference type="NCBI Taxonomy" id="7224"/>
    <lineage>
        <taxon>Eukaryota</taxon>
        <taxon>Metazoa</taxon>
        <taxon>Ecdysozoa</taxon>
        <taxon>Arthropoda</taxon>
        <taxon>Hexapoda</taxon>
        <taxon>Insecta</taxon>
        <taxon>Pterygota</taxon>
        <taxon>Neoptera</taxon>
        <taxon>Endopterygota</taxon>
        <taxon>Diptera</taxon>
        <taxon>Brachycera</taxon>
        <taxon>Muscomorpha</taxon>
        <taxon>Ephydroidea</taxon>
        <taxon>Drosophilidae</taxon>
        <taxon>Drosophila</taxon>
    </lineage>
</organism>
<accession>A0A6J1LF38</accession>
<protein>
    <recommendedName>
        <fullName evidence="2">phosphatidylinositol N-acetylglucosaminyltransferase</fullName>
        <ecNumber evidence="2">2.4.1.198</ecNumber>
    </recommendedName>
    <alternativeName>
        <fullName evidence="6">GlcNAc-PI synthesis protein</fullName>
    </alternativeName>
</protein>
<evidence type="ECO:0000313" key="11">
    <source>
        <dbReference type="RefSeq" id="XP_023161884.2"/>
    </source>
</evidence>
<reference evidence="11" key="1">
    <citation type="submission" date="2025-08" db="UniProtKB">
        <authorList>
            <consortium name="RefSeq"/>
        </authorList>
    </citation>
    <scope>IDENTIFICATION</scope>
    <source>
        <strain evidence="11">15085-1641.00</strain>
        <tissue evidence="11">Whole body</tissue>
    </source>
</reference>
<sequence length="540" mass="58470">MGRKMRICMVSDFFYPSIGGVEEHIYNLSQMLLALGHKVVVLTHAYGDCSGIRHMTHGLKVYYLPIKVCYNQCILPTAVCNVPMLRAVLLREQVDVVHGHSAFSALAHEALMVGALLGLKTVFTDHSLFGFADLSAALTNKLLEITLSMVNHAICVSHIGKENTVLRARVAKHRVSVIPNAVDTALFTPDPSQRPVNGVINIVVASRLVYRKGIDLLAGVIPRFKNTPNINFIIVGDGPKRDLLEEIREKTNMQDRVEILGAVKHAEVRDVLVRGHIFVNTSLTEAYCMAIVEAASCGLQVVSTSVGGIPEVLPNNLILLAEPDIEAIYAAILVAIDRHRRICKVAKIEEGNGRAKRKRKKKGTARPANGAAIGAMTVEAGTAAGGDPGKSVTASAGDGTAERAADDGTAGTDRLAGGEGTPARAAGDTRGAIGGGATTVFGDGGSTGKQAGPELCPHRCNELVETLYNWEDVAQRTIKVYDRVLKERAFTLSELIYAVYQCGSWFLAFLVVSHFTLRLMELWRPRSRIEFAHEARKKPR</sequence>
<dbReference type="OMA" id="SHFWMSG"/>
<gene>
    <name evidence="11" type="primary">LOC111593392</name>
</gene>
<keyword evidence="8" id="KW-0472">Membrane</keyword>
<feature type="compositionally biased region" description="Basic residues" evidence="7">
    <location>
        <begin position="354"/>
        <end position="364"/>
    </location>
</feature>
<keyword evidence="10" id="KW-1185">Reference proteome</keyword>
<keyword evidence="4 11" id="KW-0328">Glycosyltransferase</keyword>
<dbReference type="Pfam" id="PF13692">
    <property type="entry name" value="Glyco_trans_1_4"/>
    <property type="match status" value="1"/>
</dbReference>
<evidence type="ECO:0000256" key="1">
    <source>
        <dbReference type="ARBA" id="ARBA00004687"/>
    </source>
</evidence>
<dbReference type="OrthoDB" id="734129at2759"/>
<evidence type="ECO:0000313" key="10">
    <source>
        <dbReference type="Proteomes" id="UP000504633"/>
    </source>
</evidence>
<dbReference type="GO" id="GO:0000506">
    <property type="term" value="C:glycosylphosphatidylinositol-N-acetylglucosaminyltransferase (GPI-GnT) complex"/>
    <property type="evidence" value="ECO:0007669"/>
    <property type="project" value="InterPro"/>
</dbReference>
<keyword evidence="3" id="KW-0337">GPI-anchor biosynthesis</keyword>
<evidence type="ECO:0000256" key="8">
    <source>
        <dbReference type="SAM" id="Phobius"/>
    </source>
</evidence>
<keyword evidence="5" id="KW-0808">Transferase</keyword>
<dbReference type="InterPro" id="IPR013234">
    <property type="entry name" value="PIGA_GPI_anchor_biosynthesis"/>
</dbReference>
<evidence type="ECO:0000259" key="9">
    <source>
        <dbReference type="Pfam" id="PF08288"/>
    </source>
</evidence>
<dbReference type="GO" id="GO:0006506">
    <property type="term" value="P:GPI anchor biosynthetic process"/>
    <property type="evidence" value="ECO:0007669"/>
    <property type="project" value="UniProtKB-UniPathway"/>
</dbReference>
<dbReference type="RefSeq" id="XP_023161884.2">
    <property type="nucleotide sequence ID" value="XM_023306116.2"/>
</dbReference>
<evidence type="ECO:0000256" key="2">
    <source>
        <dbReference type="ARBA" id="ARBA00012420"/>
    </source>
</evidence>
<keyword evidence="8" id="KW-0812">Transmembrane</keyword>
<keyword evidence="8" id="KW-1133">Transmembrane helix</keyword>
<evidence type="ECO:0000256" key="3">
    <source>
        <dbReference type="ARBA" id="ARBA00022502"/>
    </source>
</evidence>